<proteinExistence type="predicted"/>
<dbReference type="Proteomes" id="UP001162483">
    <property type="component" value="Unassembled WGS sequence"/>
</dbReference>
<evidence type="ECO:0000313" key="2">
    <source>
        <dbReference type="Proteomes" id="UP001162483"/>
    </source>
</evidence>
<feature type="non-terminal residue" evidence="1">
    <location>
        <position position="85"/>
    </location>
</feature>
<evidence type="ECO:0000313" key="1">
    <source>
        <dbReference type="EMBL" id="CAI9547340.1"/>
    </source>
</evidence>
<sequence length="85" mass="9372">HPSRLARLAGTESSWQDCGHRVVWRNSGHRVNMANSGHRVVWQDCVAPNHPGTTVASDSIGPRQRATGVIRHWIVWLDSEGIGSP</sequence>
<reference evidence="1" key="1">
    <citation type="submission" date="2023-05" db="EMBL/GenBank/DDBJ databases">
        <authorList>
            <person name="Stuckert A."/>
        </authorList>
    </citation>
    <scope>NUCLEOTIDE SEQUENCE</scope>
</reference>
<name>A0ABN9BI84_9NEOB</name>
<feature type="non-terminal residue" evidence="1">
    <location>
        <position position="1"/>
    </location>
</feature>
<gene>
    <name evidence="1" type="ORF">SPARVUS_LOCUS2968736</name>
</gene>
<keyword evidence="2" id="KW-1185">Reference proteome</keyword>
<dbReference type="EMBL" id="CATNWA010004236">
    <property type="protein sequence ID" value="CAI9547340.1"/>
    <property type="molecule type" value="Genomic_DNA"/>
</dbReference>
<organism evidence="1 2">
    <name type="scientific">Staurois parvus</name>
    <dbReference type="NCBI Taxonomy" id="386267"/>
    <lineage>
        <taxon>Eukaryota</taxon>
        <taxon>Metazoa</taxon>
        <taxon>Chordata</taxon>
        <taxon>Craniata</taxon>
        <taxon>Vertebrata</taxon>
        <taxon>Euteleostomi</taxon>
        <taxon>Amphibia</taxon>
        <taxon>Batrachia</taxon>
        <taxon>Anura</taxon>
        <taxon>Neobatrachia</taxon>
        <taxon>Ranoidea</taxon>
        <taxon>Ranidae</taxon>
        <taxon>Staurois</taxon>
    </lineage>
</organism>
<comment type="caution">
    <text evidence="1">The sequence shown here is derived from an EMBL/GenBank/DDBJ whole genome shotgun (WGS) entry which is preliminary data.</text>
</comment>
<accession>A0ABN9BI84</accession>
<protein>
    <submittedName>
        <fullName evidence="1">Uncharacterized protein</fullName>
    </submittedName>
</protein>